<dbReference type="PIRSF" id="PIRSF003299">
    <property type="entry name" value="VirB8_PtlE"/>
    <property type="match status" value="1"/>
</dbReference>
<feature type="transmembrane region" description="Helical" evidence="6">
    <location>
        <begin position="55"/>
        <end position="77"/>
    </location>
</feature>
<keyword evidence="4 6" id="KW-0472">Membrane</keyword>
<sequence>MGLKEYFKQSKAEARKTPAEKEKDKKLEKTVFDAVKDFERDRGAELKKSLKTTRLMLAASVFTSVALAVAVSVMSPLKSVEPFLLRVDNSTGYVDTVKPYSQTSGTWDETVSRYFLTRFVENREGYEWFTIQNMLDTVELMASSAVFNDYKNMIYGDFSPLTKLKKNNKILVRVEAVTFLDENTAQVRFVKAITDPDSKPTPGYSPTKWLATIKFDYDKDKIKTEAQRQINPFGLDVLSYRVDAEVRQ</sequence>
<gene>
    <name evidence="8" type="ORF">YPJ_pJARS3613</name>
</gene>
<organism evidence="8">
    <name type="scientific">Yersinia pestis Java 9</name>
    <dbReference type="NCBI Taxonomy" id="880632"/>
    <lineage>
        <taxon>Bacteria</taxon>
        <taxon>Pseudomonadati</taxon>
        <taxon>Pseudomonadota</taxon>
        <taxon>Gammaproteobacteria</taxon>
        <taxon>Enterobacterales</taxon>
        <taxon>Yersiniaceae</taxon>
        <taxon>Yersinia</taxon>
    </lineage>
</organism>
<dbReference type="EMBL" id="CP002181">
    <property type="protein sequence ID" value="ADW66937.1"/>
    <property type="molecule type" value="Genomic_DNA"/>
</dbReference>
<dbReference type="InterPro" id="IPR032710">
    <property type="entry name" value="NTF2-like_dom_sf"/>
</dbReference>
<evidence type="ECO:0000256" key="1">
    <source>
        <dbReference type="ARBA" id="ARBA00004167"/>
    </source>
</evidence>
<dbReference type="GO" id="GO:0016020">
    <property type="term" value="C:membrane"/>
    <property type="evidence" value="ECO:0007669"/>
    <property type="project" value="UniProtKB-SubCell"/>
</dbReference>
<keyword evidence="2 6" id="KW-0812">Transmembrane</keyword>
<evidence type="ECO:0000256" key="3">
    <source>
        <dbReference type="ARBA" id="ARBA00022989"/>
    </source>
</evidence>
<keyword evidence="3 6" id="KW-1133">Transmembrane helix</keyword>
<dbReference type="SUPFAM" id="SSF54427">
    <property type="entry name" value="NTF2-like"/>
    <property type="match status" value="1"/>
</dbReference>
<name>E8PSD7_YERPE</name>
<proteinExistence type="predicted"/>
<dbReference type="InterPro" id="IPR007430">
    <property type="entry name" value="VirB8"/>
</dbReference>
<evidence type="ECO:0000259" key="7">
    <source>
        <dbReference type="Pfam" id="PF04335"/>
    </source>
</evidence>
<feature type="region of interest" description="Disordered" evidence="5">
    <location>
        <begin position="1"/>
        <end position="25"/>
    </location>
</feature>
<dbReference type="GO" id="GO:0030255">
    <property type="term" value="P:protein secretion by the type IV secretion system"/>
    <property type="evidence" value="ECO:0007669"/>
    <property type="project" value="InterPro"/>
</dbReference>
<dbReference type="CDD" id="cd16424">
    <property type="entry name" value="VirB8"/>
    <property type="match status" value="1"/>
</dbReference>
<evidence type="ECO:0000256" key="2">
    <source>
        <dbReference type="ARBA" id="ARBA00022692"/>
    </source>
</evidence>
<evidence type="ECO:0000256" key="6">
    <source>
        <dbReference type="SAM" id="Phobius"/>
    </source>
</evidence>
<dbReference type="RefSeq" id="WP_013583058.1">
    <property type="nucleotide sequence ID" value="NC_015068.1"/>
</dbReference>
<protein>
    <submittedName>
        <fullName evidence="8">Conjugal transfer protein TraG</fullName>
    </submittedName>
</protein>
<accession>E8PSD7</accession>
<geneLocation type="plasmid" evidence="8">
    <name>pJARS36</name>
</geneLocation>
<dbReference type="Gene3D" id="3.10.450.230">
    <property type="entry name" value="VirB8 protein"/>
    <property type="match status" value="1"/>
</dbReference>
<dbReference type="InterPro" id="IPR026264">
    <property type="entry name" value="VirB8/PtlE"/>
</dbReference>
<reference evidence="8" key="1">
    <citation type="journal article" date="2012" name="PLoS ONE">
        <title>Novel Plasmids and Resistance Phenotypes in Yersinia pestis: Unique Plasmid Inventory of Strain Java 9 Mediates High Levels of Arsenic Resistance.</title>
        <authorList>
            <person name="Eppinger M."/>
            <person name="Radnedge L."/>
            <person name="Andersen G."/>
            <person name="Vietri N."/>
            <person name="Severson G."/>
            <person name="Mou S."/>
            <person name="Ravel J."/>
            <person name="Worsham P.L."/>
        </authorList>
    </citation>
    <scope>NUCLEOTIDE SEQUENCE [LARGE SCALE GENOMIC DNA]</scope>
    <source>
        <strain evidence="8">Java 9</strain>
        <plasmid evidence="8">pJARS36</plasmid>
    </source>
</reference>
<dbReference type="Pfam" id="PF04335">
    <property type="entry name" value="VirB8"/>
    <property type="match status" value="1"/>
</dbReference>
<dbReference type="AlphaFoldDB" id="E8PSD7"/>
<evidence type="ECO:0000256" key="4">
    <source>
        <dbReference type="ARBA" id="ARBA00023136"/>
    </source>
</evidence>
<evidence type="ECO:0000313" key="8">
    <source>
        <dbReference type="EMBL" id="ADW66937.1"/>
    </source>
</evidence>
<comment type="subcellular location">
    <subcellularLocation>
        <location evidence="1">Membrane</location>
        <topology evidence="1">Single-pass membrane protein</topology>
    </subcellularLocation>
</comment>
<keyword evidence="8" id="KW-0614">Plasmid</keyword>
<feature type="domain" description="Bacterial virulence protein VirB8" evidence="7">
    <location>
        <begin position="37"/>
        <end position="245"/>
    </location>
</feature>
<evidence type="ECO:0000256" key="5">
    <source>
        <dbReference type="SAM" id="MobiDB-lite"/>
    </source>
</evidence>